<comment type="caution">
    <text evidence="7">The sequence shown here is derived from an EMBL/GenBank/DDBJ whole genome shotgun (WGS) entry which is preliminary data.</text>
</comment>
<feature type="chain" id="PRO_5047396767" evidence="6">
    <location>
        <begin position="22"/>
        <end position="1537"/>
    </location>
</feature>
<reference evidence="7 8" key="1">
    <citation type="submission" date="2024-02" db="EMBL/GenBank/DDBJ databases">
        <authorList>
            <person name="Chen Y."/>
            <person name="Shah S."/>
            <person name="Dougan E. K."/>
            <person name="Thang M."/>
            <person name="Chan C."/>
        </authorList>
    </citation>
    <scope>NUCLEOTIDE SEQUENCE [LARGE SCALE GENOMIC DNA]</scope>
</reference>
<dbReference type="Pfam" id="PF13855">
    <property type="entry name" value="LRR_8"/>
    <property type="match status" value="2"/>
</dbReference>
<dbReference type="InterPro" id="IPR003591">
    <property type="entry name" value="Leu-rich_rpt_typical-subtyp"/>
</dbReference>
<proteinExistence type="predicted"/>
<feature type="signal peptide" evidence="6">
    <location>
        <begin position="1"/>
        <end position="21"/>
    </location>
</feature>
<accession>A0ABP0NMY1</accession>
<dbReference type="EMBL" id="CAXAMN010021873">
    <property type="protein sequence ID" value="CAK9064187.1"/>
    <property type="molecule type" value="Genomic_DNA"/>
</dbReference>
<organism evidence="7 8">
    <name type="scientific">Durusdinium trenchii</name>
    <dbReference type="NCBI Taxonomy" id="1381693"/>
    <lineage>
        <taxon>Eukaryota</taxon>
        <taxon>Sar</taxon>
        <taxon>Alveolata</taxon>
        <taxon>Dinophyceae</taxon>
        <taxon>Suessiales</taxon>
        <taxon>Symbiodiniaceae</taxon>
        <taxon>Durusdinium</taxon>
    </lineage>
</organism>
<dbReference type="InterPro" id="IPR032675">
    <property type="entry name" value="LRR_dom_sf"/>
</dbReference>
<feature type="transmembrane region" description="Helical" evidence="5">
    <location>
        <begin position="290"/>
        <end position="308"/>
    </location>
</feature>
<feature type="coiled-coil region" evidence="3">
    <location>
        <begin position="374"/>
        <end position="401"/>
    </location>
</feature>
<keyword evidence="5" id="KW-1133">Transmembrane helix</keyword>
<keyword evidence="2" id="KW-0677">Repeat</keyword>
<keyword evidence="8" id="KW-1185">Reference proteome</keyword>
<evidence type="ECO:0000313" key="8">
    <source>
        <dbReference type="Proteomes" id="UP001642484"/>
    </source>
</evidence>
<gene>
    <name evidence="7" type="ORF">CCMP2556_LOCUS31530</name>
</gene>
<dbReference type="Gene3D" id="3.80.10.10">
    <property type="entry name" value="Ribonuclease Inhibitor"/>
    <property type="match status" value="1"/>
</dbReference>
<sequence length="1537" mass="170393">MQWHSTWLALHILSFPYFVSAVRVHDDLGIAEPGCGPCDQLCRKPHPSLQSIFVAPDRLRAVTAEDGRSATRYVVRSDHEDIEALCSKDLDLCNATLVPYVDALDPLNMSRLEIYVDPILEVQLRWLGKHRAWLCRIDDDVSKECVCQLTGHETHSSVLERFGALLPKTMGLRLTEAQLNLERRCPEPSILDGLCSTLLFLLLLIGALTLEALLALRHEFSGASRRSGAPDGEEAAAFEWPEDAVKVQSPSQNFFTGLGWSGGFVGCLVTLQTVTLSYVEKTDVPEQVDWAIMFFPCFLAVLGSYRLMKLLCKKQLTHFCLKRGVLLLDPAPSTRIDVMLLALLGLYGLLVLGCSFANPQAMVVVALLGPFWTLLKALRTASDLEEQLKEVEVKSKLWRTDLPQVTVLSWSSLLRSFRAGDGNITKAHIVPSDDGMPEDHFEDFSFRDLAWHRAAIWHQEGSSMGFWVLPSWAALVAAFLAMSLLQGTLYACSRGQLKDLQLVTDLHSLTFKPYQQRYVVHMDTSFTQVALLATGKISATRWISLQQPASPGPSRAPIRKLLEDESFASEEIQLSQALIPRVSTVQIQGLRPWLEPSEVHVRFSPLRTLPFWVEVKGADFHALVPWSTIPGSIISLPPGVAEIDLTVTLVDFYLGLPIRESDSSAHSSSLWTVFEAKEHTNNETCHSRCNDHPQCLTSFLGVGGCYFAYNNQSFPGDGPIQGLTPSTLRRLAGRLDGCIAKTPTNGNGGAGPCGHCQAEHHVLQFRRVHPDWQGRSARLSLALELDVGEQHFDAESGTLELHQGRPAASDAVVLLRGEAAANATLPAVEATLSCEVSVDSEGNVLATVGQYDPFNYSSLHLLVMPVVLDQAFFAEWEDHAAVLTPSEVAMYKFSQAKRCAKSNFLQRRYAVCSSASAPLKDRPIRVALSPWTGLEEPVTFSISLRAEPPSKRSERSERSSLWPPARPQELKVSFKGVDGPAAWAAQRYGCALLQMPNVANESVAASADALCTLKDCPGTCKLLKKGLGHGFSWISGVGMKSNRPLLSPEAIVQAMVCFQGSQCQVPGWEYSPPDLRLKFTGARLTPGTLVRRLGAFLDDTGVEFLEQFQVEPATEQLQDRVSKKVQGSESIDLMGLDSVRAKYYAVHGVHRPVPTLPTQKAKPKEEVNDEFYRDVAEAVWHVPALSSRFLVAAAQLGVKMPRQLLMALINKGGALPTSLAAEVHEAFQRVKLLKVHLHDAAQLKDVAKALQLARNLTTLRVQRRLCGTKITACPAFFLVMIDFWTQKAVQVHRTEFSGNIWPTGQWVVTVSWSLVTCTACGKWATDPGHHWPELCPHLGRLKSLTVSGFSLHEEICLGESLKTLDLGSNQISTLPTDIFQNLTSLTQLRLTNNQLSTLPASIFSQLPLLQECHLDKNKLTFLPETIFSNQTLLEDLNLQNNQLSSLPERVFEMLNSLRVLYLGKNHLSSLPPKIFKHLQNLNKLHLQENQLRSLPMLKDLSNLHEVDIHENPLPQAEVEKLKKELPSLRFLRSEYSE</sequence>
<protein>
    <submittedName>
        <fullName evidence="7">Uncharacterized protein</fullName>
    </submittedName>
</protein>
<keyword evidence="1" id="KW-0433">Leucine-rich repeat</keyword>
<dbReference type="InterPro" id="IPR001611">
    <property type="entry name" value="Leu-rich_rpt"/>
</dbReference>
<dbReference type="SMART" id="SM00364">
    <property type="entry name" value="LRR_BAC"/>
    <property type="match status" value="6"/>
</dbReference>
<feature type="transmembrane region" description="Helical" evidence="5">
    <location>
        <begin position="198"/>
        <end position="216"/>
    </location>
</feature>
<evidence type="ECO:0000256" key="3">
    <source>
        <dbReference type="SAM" id="Coils"/>
    </source>
</evidence>
<dbReference type="PANTHER" id="PTHR45617:SF179">
    <property type="entry name" value="LEUCINE-RICH REPEAT-CONTAINING PROTEIN 15-LIKE"/>
    <property type="match status" value="1"/>
</dbReference>
<evidence type="ECO:0000256" key="2">
    <source>
        <dbReference type="ARBA" id="ARBA00022737"/>
    </source>
</evidence>
<dbReference type="PROSITE" id="PS51450">
    <property type="entry name" value="LRR"/>
    <property type="match status" value="5"/>
</dbReference>
<dbReference type="PANTHER" id="PTHR45617">
    <property type="entry name" value="LEUCINE RICH REPEAT FAMILY PROTEIN"/>
    <property type="match status" value="1"/>
</dbReference>
<evidence type="ECO:0000313" key="7">
    <source>
        <dbReference type="EMBL" id="CAK9064187.1"/>
    </source>
</evidence>
<dbReference type="SMART" id="SM00369">
    <property type="entry name" value="LRR_TYP"/>
    <property type="match status" value="6"/>
</dbReference>
<keyword evidence="6" id="KW-0732">Signal</keyword>
<keyword evidence="3" id="KW-0175">Coiled coil</keyword>
<feature type="region of interest" description="Disordered" evidence="4">
    <location>
        <begin position="945"/>
        <end position="964"/>
    </location>
</feature>
<evidence type="ECO:0000256" key="1">
    <source>
        <dbReference type="ARBA" id="ARBA00022614"/>
    </source>
</evidence>
<dbReference type="Proteomes" id="UP001642484">
    <property type="component" value="Unassembled WGS sequence"/>
</dbReference>
<keyword evidence="5" id="KW-0472">Membrane</keyword>
<dbReference type="SUPFAM" id="SSF52058">
    <property type="entry name" value="L domain-like"/>
    <property type="match status" value="1"/>
</dbReference>
<evidence type="ECO:0000256" key="5">
    <source>
        <dbReference type="SAM" id="Phobius"/>
    </source>
</evidence>
<feature type="transmembrane region" description="Helical" evidence="5">
    <location>
        <begin position="254"/>
        <end position="278"/>
    </location>
</feature>
<keyword evidence="5" id="KW-0812">Transmembrane</keyword>
<evidence type="ECO:0000256" key="4">
    <source>
        <dbReference type="SAM" id="MobiDB-lite"/>
    </source>
</evidence>
<evidence type="ECO:0000256" key="6">
    <source>
        <dbReference type="SAM" id="SignalP"/>
    </source>
</evidence>
<feature type="compositionally biased region" description="Basic and acidic residues" evidence="4">
    <location>
        <begin position="948"/>
        <end position="958"/>
    </location>
</feature>
<name>A0ABP0NMY1_9DINO</name>